<organism evidence="1 2">
    <name type="scientific">Sphaerosporella brunnea</name>
    <dbReference type="NCBI Taxonomy" id="1250544"/>
    <lineage>
        <taxon>Eukaryota</taxon>
        <taxon>Fungi</taxon>
        <taxon>Dikarya</taxon>
        <taxon>Ascomycota</taxon>
        <taxon>Pezizomycotina</taxon>
        <taxon>Pezizomycetes</taxon>
        <taxon>Pezizales</taxon>
        <taxon>Pyronemataceae</taxon>
        <taxon>Sphaerosporella</taxon>
    </lineage>
</organism>
<protein>
    <submittedName>
        <fullName evidence="1">Uncharacterized protein</fullName>
    </submittedName>
</protein>
<dbReference type="AlphaFoldDB" id="A0A5J5EXB6"/>
<evidence type="ECO:0000313" key="1">
    <source>
        <dbReference type="EMBL" id="KAA8906720.1"/>
    </source>
</evidence>
<reference evidence="1 2" key="1">
    <citation type="submission" date="2019-09" db="EMBL/GenBank/DDBJ databases">
        <title>Draft genome of the ectomycorrhizal ascomycete Sphaerosporella brunnea.</title>
        <authorList>
            <consortium name="DOE Joint Genome Institute"/>
            <person name="Benucci G.M."/>
            <person name="Marozzi G."/>
            <person name="Antonielli L."/>
            <person name="Sanchez S."/>
            <person name="Marco P."/>
            <person name="Wang X."/>
            <person name="Falini L.B."/>
            <person name="Barry K."/>
            <person name="Haridas S."/>
            <person name="Lipzen A."/>
            <person name="Labutti K."/>
            <person name="Grigoriev I.V."/>
            <person name="Murat C."/>
            <person name="Martin F."/>
            <person name="Albertini E."/>
            <person name="Donnini D."/>
            <person name="Bonito G."/>
        </authorList>
    </citation>
    <scope>NUCLEOTIDE SEQUENCE [LARGE SCALE GENOMIC DNA]</scope>
    <source>
        <strain evidence="1 2">Sb_GMNB300</strain>
    </source>
</reference>
<sequence length="211" mass="23654">MPLSTLVIHDDAREGNLIVVDNIKYIMRVLILRAGGHITRCEIKGKHGLSVLWTGHRLPKGSLLLEALTYHTTSQQGPSNRPSTRVYLSRPSFSPATKAIQLTREASSKGHPTKPGRLDFLPRSWADPERVMPRSSNLNCKGTLSAPPVCCDCPLIDSGEPRKQRRARHLSFPALGYISPAWRHGAKVPPLSFKFWFAIWPLEGWPTNEHR</sequence>
<keyword evidence="2" id="KW-1185">Reference proteome</keyword>
<accession>A0A5J5EXB6</accession>
<evidence type="ECO:0000313" key="2">
    <source>
        <dbReference type="Proteomes" id="UP000326924"/>
    </source>
</evidence>
<gene>
    <name evidence="1" type="ORF">FN846DRAFT_710557</name>
</gene>
<dbReference type="Proteomes" id="UP000326924">
    <property type="component" value="Unassembled WGS sequence"/>
</dbReference>
<proteinExistence type="predicted"/>
<name>A0A5J5EXB6_9PEZI</name>
<dbReference type="InParanoid" id="A0A5J5EXB6"/>
<comment type="caution">
    <text evidence="1">The sequence shown here is derived from an EMBL/GenBank/DDBJ whole genome shotgun (WGS) entry which is preliminary data.</text>
</comment>
<dbReference type="EMBL" id="VXIS01000086">
    <property type="protein sequence ID" value="KAA8906720.1"/>
    <property type="molecule type" value="Genomic_DNA"/>
</dbReference>